<name>A0ABR6DCU2_9HYPH</name>
<keyword evidence="5 13" id="KW-0378">Hydrolase</keyword>
<dbReference type="RefSeq" id="WP_182592410.1">
    <property type="nucleotide sequence ID" value="NZ_JACJIM010000005.1"/>
</dbReference>
<dbReference type="GO" id="GO:0003678">
    <property type="term" value="F:DNA helicase activity"/>
    <property type="evidence" value="ECO:0007669"/>
    <property type="project" value="UniProtKB-EC"/>
</dbReference>
<feature type="domain" description="SF4 helicase" evidence="12">
    <location>
        <begin position="193"/>
        <end position="487"/>
    </location>
</feature>
<dbReference type="Gene3D" id="3.40.50.300">
    <property type="entry name" value="P-loop containing nucleotide triphosphate hydrolases"/>
    <property type="match status" value="1"/>
</dbReference>
<evidence type="ECO:0000256" key="5">
    <source>
        <dbReference type="ARBA" id="ARBA00022801"/>
    </source>
</evidence>
<protein>
    <recommendedName>
        <fullName evidence="10">DNA 5'-3' helicase</fullName>
        <ecNumber evidence="10">5.6.2.3</ecNumber>
    </recommendedName>
</protein>
<keyword evidence="7" id="KW-0067">ATP-binding</keyword>
<keyword evidence="3" id="KW-0235">DNA replication</keyword>
<organism evidence="13 14">
    <name type="scientific">Methylobacterium fujisawaense</name>
    <dbReference type="NCBI Taxonomy" id="107400"/>
    <lineage>
        <taxon>Bacteria</taxon>
        <taxon>Pseudomonadati</taxon>
        <taxon>Pseudomonadota</taxon>
        <taxon>Alphaproteobacteria</taxon>
        <taxon>Hyphomicrobiales</taxon>
        <taxon>Methylobacteriaceae</taxon>
        <taxon>Methylobacterium</taxon>
    </lineage>
</organism>
<dbReference type="GeneID" id="96604984"/>
<dbReference type="Pfam" id="PF03796">
    <property type="entry name" value="DnaB_C"/>
    <property type="match status" value="1"/>
</dbReference>
<evidence type="ECO:0000256" key="11">
    <source>
        <dbReference type="ARBA" id="ARBA00048954"/>
    </source>
</evidence>
<dbReference type="SUPFAM" id="SSF48024">
    <property type="entry name" value="N-terminal domain of DnaB helicase"/>
    <property type="match status" value="1"/>
</dbReference>
<dbReference type="InterPro" id="IPR007694">
    <property type="entry name" value="DNA_helicase_DnaB-like_C"/>
</dbReference>
<keyword evidence="14" id="KW-1185">Reference proteome</keyword>
<dbReference type="Proteomes" id="UP000565455">
    <property type="component" value="Unassembled WGS sequence"/>
</dbReference>
<keyword evidence="8" id="KW-0238">DNA-binding</keyword>
<evidence type="ECO:0000256" key="6">
    <source>
        <dbReference type="ARBA" id="ARBA00022806"/>
    </source>
</evidence>
<sequence length="487" mass="53725">MNLPNAITARLETVRPEYRVPPHNIDAEQALLGAILVNNDAYHRVADFLLPEHFMEEAHRKIFMVAGSLIRAGTVATPITLKTYLGDADFGGQTVIQYLARLASDATTVINASAYARTIHDLAVRRRLITIGEELVNGAYEAPVEQAPRDLIEITESRLLDLVDAEPGLGSTAQSAAQSAAWMRERIGGLRSGLLRSTAISTGLPDLDRATNGGFQRGQLWILAGRPGMGKTVAMTTLSRLAARTAGVLAFQCEVTRDQQMARYLADLSYRHNRPLPFGRIMAAVDLDEEEMWRLDEAMRRFERLHLTLTCEPTVSLAQIAAAVKLEKRRLARHGIPLGVVFIDYLKFIKVSDRYQGNRVLEIGEITGGLKQLAKAEDICVVLLTQLNRAVEAKDRADRRPNLADLRDSGEIEQDADAVLMLYREAYYLERKLKASGGDPEIGARLIERQNALELILAKNRSGPCPTLDLWCDVAASAIAQTARGPL</sequence>
<dbReference type="EMBL" id="JACJIM010000005">
    <property type="protein sequence ID" value="MBA9063911.1"/>
    <property type="molecule type" value="Genomic_DNA"/>
</dbReference>
<evidence type="ECO:0000256" key="8">
    <source>
        <dbReference type="ARBA" id="ARBA00023125"/>
    </source>
</evidence>
<reference evidence="13 14" key="1">
    <citation type="submission" date="2020-08" db="EMBL/GenBank/DDBJ databases">
        <title>Genomic Encyclopedia of Type Strains, Phase IV (KMG-IV): sequencing the most valuable type-strain genomes for metagenomic binning, comparative biology and taxonomic classification.</title>
        <authorList>
            <person name="Goeker M."/>
        </authorList>
    </citation>
    <scope>NUCLEOTIDE SEQUENCE [LARGE SCALE GENOMIC DNA]</scope>
    <source>
        <strain evidence="13 14">DSM 5686</strain>
    </source>
</reference>
<keyword evidence="4" id="KW-0547">Nucleotide-binding</keyword>
<evidence type="ECO:0000256" key="9">
    <source>
        <dbReference type="ARBA" id="ARBA00023235"/>
    </source>
</evidence>
<evidence type="ECO:0000256" key="4">
    <source>
        <dbReference type="ARBA" id="ARBA00022741"/>
    </source>
</evidence>
<evidence type="ECO:0000313" key="13">
    <source>
        <dbReference type="EMBL" id="MBA9063911.1"/>
    </source>
</evidence>
<dbReference type="InterPro" id="IPR036185">
    <property type="entry name" value="DNA_heli_DnaB-like_N_sf"/>
</dbReference>
<comment type="similarity">
    <text evidence="1">Belongs to the helicase family. DnaB subfamily.</text>
</comment>
<dbReference type="GO" id="GO:0016787">
    <property type="term" value="F:hydrolase activity"/>
    <property type="evidence" value="ECO:0007669"/>
    <property type="project" value="UniProtKB-KW"/>
</dbReference>
<dbReference type="PANTHER" id="PTHR30153:SF2">
    <property type="entry name" value="REPLICATIVE DNA HELICASE"/>
    <property type="match status" value="1"/>
</dbReference>
<dbReference type="PROSITE" id="PS51199">
    <property type="entry name" value="SF4_HELICASE"/>
    <property type="match status" value="1"/>
</dbReference>
<dbReference type="PANTHER" id="PTHR30153">
    <property type="entry name" value="REPLICATIVE DNA HELICASE DNAB"/>
    <property type="match status" value="1"/>
</dbReference>
<dbReference type="InterPro" id="IPR007693">
    <property type="entry name" value="DNA_helicase_DnaB-like_N"/>
</dbReference>
<evidence type="ECO:0000256" key="7">
    <source>
        <dbReference type="ARBA" id="ARBA00022840"/>
    </source>
</evidence>
<dbReference type="Gene3D" id="1.10.860.10">
    <property type="entry name" value="DNAb Helicase, Chain A"/>
    <property type="match status" value="1"/>
</dbReference>
<dbReference type="InterPro" id="IPR016136">
    <property type="entry name" value="DNA_helicase_N/primase_C"/>
</dbReference>
<evidence type="ECO:0000256" key="3">
    <source>
        <dbReference type="ARBA" id="ARBA00022705"/>
    </source>
</evidence>
<keyword evidence="9" id="KW-0413">Isomerase</keyword>
<dbReference type="Pfam" id="PF00772">
    <property type="entry name" value="DnaB"/>
    <property type="match status" value="1"/>
</dbReference>
<dbReference type="InterPro" id="IPR003593">
    <property type="entry name" value="AAA+_ATPase"/>
</dbReference>
<proteinExistence type="inferred from homology"/>
<accession>A0ABR6DCU2</accession>
<dbReference type="InterPro" id="IPR027417">
    <property type="entry name" value="P-loop_NTPase"/>
</dbReference>
<keyword evidence="6 13" id="KW-0347">Helicase</keyword>
<comment type="caution">
    <text evidence="13">The sequence shown here is derived from an EMBL/GenBank/DDBJ whole genome shotgun (WGS) entry which is preliminary data.</text>
</comment>
<dbReference type="EC" id="5.6.2.3" evidence="10"/>
<evidence type="ECO:0000256" key="1">
    <source>
        <dbReference type="ARBA" id="ARBA00008428"/>
    </source>
</evidence>
<evidence type="ECO:0000259" key="12">
    <source>
        <dbReference type="PROSITE" id="PS51199"/>
    </source>
</evidence>
<keyword evidence="2" id="KW-0639">Primosome</keyword>
<dbReference type="SMART" id="SM00382">
    <property type="entry name" value="AAA"/>
    <property type="match status" value="1"/>
</dbReference>
<gene>
    <name evidence="13" type="ORF">GGQ91_003312</name>
</gene>
<evidence type="ECO:0000256" key="10">
    <source>
        <dbReference type="ARBA" id="ARBA00044969"/>
    </source>
</evidence>
<dbReference type="SUPFAM" id="SSF52540">
    <property type="entry name" value="P-loop containing nucleoside triphosphate hydrolases"/>
    <property type="match status" value="1"/>
</dbReference>
<comment type="catalytic activity">
    <reaction evidence="11">
        <text>ATP + H2O = ADP + phosphate + H(+)</text>
        <dbReference type="Rhea" id="RHEA:13065"/>
        <dbReference type="ChEBI" id="CHEBI:15377"/>
        <dbReference type="ChEBI" id="CHEBI:15378"/>
        <dbReference type="ChEBI" id="CHEBI:30616"/>
        <dbReference type="ChEBI" id="CHEBI:43474"/>
        <dbReference type="ChEBI" id="CHEBI:456216"/>
        <dbReference type="EC" id="5.6.2.3"/>
    </reaction>
</comment>
<evidence type="ECO:0000256" key="2">
    <source>
        <dbReference type="ARBA" id="ARBA00022515"/>
    </source>
</evidence>
<evidence type="ECO:0000313" key="14">
    <source>
        <dbReference type="Proteomes" id="UP000565455"/>
    </source>
</evidence>